<evidence type="ECO:0000256" key="2">
    <source>
        <dbReference type="ARBA" id="ARBA00007055"/>
    </source>
</evidence>
<organism evidence="11 12">
    <name type="scientific">Vibrio ulleungensis</name>
    <dbReference type="NCBI Taxonomy" id="2807619"/>
    <lineage>
        <taxon>Bacteria</taxon>
        <taxon>Pseudomonadati</taxon>
        <taxon>Pseudomonadota</taxon>
        <taxon>Gammaproteobacteria</taxon>
        <taxon>Vibrionales</taxon>
        <taxon>Vibrionaceae</taxon>
        <taxon>Vibrio</taxon>
    </lineage>
</organism>
<dbReference type="PANTHER" id="PTHR38762:SF1">
    <property type="entry name" value="CRYPTIC OUTER MEMBRANE PORIN BGLH-RELATED"/>
    <property type="match status" value="1"/>
</dbReference>
<comment type="caution">
    <text evidence="11">The sequence shown here is derived from an EMBL/GenBank/DDBJ whole genome shotgun (WGS) entry which is preliminary data.</text>
</comment>
<keyword evidence="3" id="KW-0813">Transport</keyword>
<keyword evidence="7" id="KW-0626">Porin</keyword>
<feature type="signal peptide" evidence="10">
    <location>
        <begin position="1"/>
        <end position="22"/>
    </location>
</feature>
<keyword evidence="5" id="KW-0812">Transmembrane</keyword>
<keyword evidence="4" id="KW-1134">Transmembrane beta strand</keyword>
<evidence type="ECO:0000313" key="11">
    <source>
        <dbReference type="EMBL" id="MBM7035413.1"/>
    </source>
</evidence>
<dbReference type="InterPro" id="IPR003192">
    <property type="entry name" value="Porin_LamB"/>
</dbReference>
<comment type="similarity">
    <text evidence="2">Belongs to the porin LamB (TC 1.B.3) family.</text>
</comment>
<gene>
    <name evidence="11" type="ORF">JQC93_03255</name>
</gene>
<reference evidence="11 12" key="1">
    <citation type="submission" date="2021-02" db="EMBL/GenBank/DDBJ databases">
        <authorList>
            <person name="Park J.-S."/>
        </authorList>
    </citation>
    <scope>NUCLEOTIDE SEQUENCE [LARGE SCALE GENOMIC DNA]</scope>
    <source>
        <strain evidence="11 12">188UL20-2</strain>
    </source>
</reference>
<dbReference type="PANTHER" id="PTHR38762">
    <property type="entry name" value="CRYPTIC OUTER MEMBRANE PORIN BGLH-RELATED"/>
    <property type="match status" value="1"/>
</dbReference>
<evidence type="ECO:0000256" key="6">
    <source>
        <dbReference type="ARBA" id="ARBA00023065"/>
    </source>
</evidence>
<keyword evidence="8" id="KW-0472">Membrane</keyword>
<keyword evidence="6" id="KW-0406">Ion transport</keyword>
<evidence type="ECO:0000313" key="12">
    <source>
        <dbReference type="Proteomes" id="UP000809621"/>
    </source>
</evidence>
<evidence type="ECO:0000256" key="7">
    <source>
        <dbReference type="ARBA" id="ARBA00023114"/>
    </source>
</evidence>
<feature type="chain" id="PRO_5046188212" evidence="10">
    <location>
        <begin position="23"/>
        <end position="420"/>
    </location>
</feature>
<proteinExistence type="inferred from homology"/>
<dbReference type="InterPro" id="IPR050286">
    <property type="entry name" value="G_neg_Bact_CarbUptk_Porin"/>
</dbReference>
<keyword evidence="12" id="KW-1185">Reference proteome</keyword>
<dbReference type="Pfam" id="PF02264">
    <property type="entry name" value="LamB"/>
    <property type="match status" value="1"/>
</dbReference>
<evidence type="ECO:0000256" key="4">
    <source>
        <dbReference type="ARBA" id="ARBA00022452"/>
    </source>
</evidence>
<comment type="subcellular location">
    <subcellularLocation>
        <location evidence="1">Cell outer membrane</location>
        <topology evidence="1">Multi-pass membrane protein</topology>
    </subcellularLocation>
</comment>
<name>A0ABS2HCU2_9VIBR</name>
<evidence type="ECO:0000256" key="8">
    <source>
        <dbReference type="ARBA" id="ARBA00023136"/>
    </source>
</evidence>
<evidence type="ECO:0000256" key="10">
    <source>
        <dbReference type="SAM" id="SignalP"/>
    </source>
</evidence>
<dbReference type="Gene3D" id="2.40.170.10">
    <property type="entry name" value="Porin, LamB type"/>
    <property type="match status" value="1"/>
</dbReference>
<dbReference type="EMBL" id="JAFEUM010000001">
    <property type="protein sequence ID" value="MBM7035413.1"/>
    <property type="molecule type" value="Genomic_DNA"/>
</dbReference>
<dbReference type="InterPro" id="IPR036998">
    <property type="entry name" value="Porin_LamB_sf"/>
</dbReference>
<dbReference type="Proteomes" id="UP000809621">
    <property type="component" value="Unassembled WGS sequence"/>
</dbReference>
<dbReference type="RefSeq" id="WP_205157016.1">
    <property type="nucleotide sequence ID" value="NZ_JAFEUM010000001.1"/>
</dbReference>
<keyword evidence="9" id="KW-0998">Cell outer membrane</keyword>
<evidence type="ECO:0000256" key="3">
    <source>
        <dbReference type="ARBA" id="ARBA00022448"/>
    </source>
</evidence>
<evidence type="ECO:0000256" key="5">
    <source>
        <dbReference type="ARBA" id="ARBA00022692"/>
    </source>
</evidence>
<sequence length="420" mass="46819">MKNTFRISTLCSAILVCLPSYAAIDEGFGFHGYAKGGIGITNDAILNQPAYDWANSGINIFRLEGNGYTNSSGGRLGNEANWLEMHTSYGWTPTNDMSWGIKTNVVYGSFLALDELMVEGGGIIQSNPSATFWAGKRYYNRVDVYLNDSQAMSNDGAGFGMDNFDLGFAALHLGVTRNLYDESPDSGEQIAFTSSLSDITVSETGRLALYANYGTFMGPALSDDNFEKPDDAFQLAAKVRFGDWVNNDEFFVRFSANTSASITRSWERRPDQQIGAFWQGNKGITDDFRISYLWQHETEIWDGGEGADKSVGNVNGTDYVQSHWNVFVLRNSYAWNQRTSSELELGYEFMDFKGYETSADDTNAGYKVTLSQNIHIGSGAWDRPVIRFFATYVDEDLRFGYGDAKLQDALSFGAQFEAWW</sequence>
<keyword evidence="10" id="KW-0732">Signal</keyword>
<evidence type="ECO:0000256" key="1">
    <source>
        <dbReference type="ARBA" id="ARBA00004571"/>
    </source>
</evidence>
<evidence type="ECO:0000256" key="9">
    <source>
        <dbReference type="ARBA" id="ARBA00023237"/>
    </source>
</evidence>
<accession>A0ABS2HCU2</accession>
<protein>
    <submittedName>
        <fullName evidence="11">Carbohydrate porin</fullName>
    </submittedName>
</protein>
<dbReference type="SUPFAM" id="SSF56935">
    <property type="entry name" value="Porins"/>
    <property type="match status" value="1"/>
</dbReference>